<protein>
    <recommendedName>
        <fullName evidence="8">Probable 2-(5''-triphosphoribosyl)-3'-dephosphocoenzyme-A synthase</fullName>
        <shortName evidence="8">2-(5''-triphosphoribosyl)-3'-dephospho-CoA synthase</shortName>
        <ecNumber evidence="8">2.4.2.52</ecNumber>
    </recommendedName>
</protein>
<dbReference type="OrthoDB" id="114886at2"/>
<dbReference type="InterPro" id="IPR017551">
    <property type="entry name" value="TriPribosyl-deP-CoA_syn_CitG"/>
</dbReference>
<keyword evidence="7" id="KW-0804">Transcription</keyword>
<proteinExistence type="inferred from homology"/>
<dbReference type="AlphaFoldDB" id="A0A109RD86"/>
<dbReference type="Proteomes" id="UP000234239">
    <property type="component" value="Unassembled WGS sequence"/>
</dbReference>
<evidence type="ECO:0000256" key="1">
    <source>
        <dbReference type="ARBA" id="ARBA00001210"/>
    </source>
</evidence>
<reference evidence="11 13" key="3">
    <citation type="submission" date="2017-12" db="EMBL/GenBank/DDBJ databases">
        <title>Phylogenetic diversity of female urinary microbiome.</title>
        <authorList>
            <person name="Thomas-White K."/>
            <person name="Wolfe A.J."/>
        </authorList>
    </citation>
    <scope>NUCLEOTIDE SEQUENCE [LARGE SCALE GENOMIC DNA]</scope>
    <source>
        <strain evidence="11 13">UMB0139</strain>
    </source>
</reference>
<evidence type="ECO:0000259" key="9">
    <source>
        <dbReference type="PROSITE" id="PS50949"/>
    </source>
</evidence>
<evidence type="ECO:0000313" key="11">
    <source>
        <dbReference type="EMBL" id="PKZ21070.1"/>
    </source>
</evidence>
<dbReference type="EMBL" id="PKGY01000005">
    <property type="protein sequence ID" value="PKZ21070.1"/>
    <property type="molecule type" value="Genomic_DNA"/>
</dbReference>
<dbReference type="PROSITE" id="PS50949">
    <property type="entry name" value="HTH_GNTR"/>
    <property type="match status" value="1"/>
</dbReference>
<evidence type="ECO:0000256" key="3">
    <source>
        <dbReference type="ARBA" id="ARBA00022741"/>
    </source>
</evidence>
<dbReference type="PANTHER" id="PTHR30201:SF2">
    <property type="entry name" value="2-(5''-TRIPHOSPHORIBOSYL)-3'-DEPHOSPHOCOENZYME-A SYNTHASE"/>
    <property type="match status" value="1"/>
</dbReference>
<dbReference type="InterPro" id="IPR036388">
    <property type="entry name" value="WH-like_DNA-bd_sf"/>
</dbReference>
<dbReference type="Proteomes" id="UP000069912">
    <property type="component" value="Chromosome"/>
</dbReference>
<dbReference type="Gene3D" id="1.10.4200.10">
    <property type="entry name" value="Triphosphoribosyl-dephospho-CoA protein"/>
    <property type="match status" value="1"/>
</dbReference>
<dbReference type="Pfam" id="PF07729">
    <property type="entry name" value="FCD"/>
    <property type="match status" value="1"/>
</dbReference>
<evidence type="ECO:0000256" key="4">
    <source>
        <dbReference type="ARBA" id="ARBA00022840"/>
    </source>
</evidence>
<evidence type="ECO:0000256" key="5">
    <source>
        <dbReference type="ARBA" id="ARBA00023015"/>
    </source>
</evidence>
<reference evidence="12" key="2">
    <citation type="submission" date="2016-01" db="EMBL/GenBank/DDBJ databases">
        <title>Six Aerococcus type strain genome sequencing and assembly using PacBio and Illumina Hiseq.</title>
        <authorList>
            <person name="Carkaci D."/>
            <person name="Dargis R."/>
            <person name="Nielsen X.C."/>
            <person name="Skovgaard O."/>
            <person name="Fuursted K."/>
            <person name="Christensen J.J."/>
        </authorList>
    </citation>
    <scope>NUCLEOTIDE SEQUENCE [LARGE SCALE GENOMIC DNA]</scope>
    <source>
        <strain evidence="12">CCUG43001</strain>
    </source>
</reference>
<dbReference type="EC" id="2.4.2.52" evidence="8"/>
<dbReference type="InterPro" id="IPR000524">
    <property type="entry name" value="Tscrpt_reg_HTH_GntR"/>
</dbReference>
<dbReference type="Pfam" id="PF01874">
    <property type="entry name" value="CitG"/>
    <property type="match status" value="1"/>
</dbReference>
<keyword evidence="12" id="KW-1185">Reference proteome</keyword>
<dbReference type="GO" id="GO:0005524">
    <property type="term" value="F:ATP binding"/>
    <property type="evidence" value="ECO:0007669"/>
    <property type="project" value="UniProtKB-KW"/>
</dbReference>
<evidence type="ECO:0000313" key="12">
    <source>
        <dbReference type="Proteomes" id="UP000069912"/>
    </source>
</evidence>
<dbReference type="InterPro" id="IPR036390">
    <property type="entry name" value="WH_DNA-bd_sf"/>
</dbReference>
<dbReference type="GO" id="GO:0051191">
    <property type="term" value="P:prosthetic group biosynthetic process"/>
    <property type="evidence" value="ECO:0007669"/>
    <property type="project" value="TreeGrafter"/>
</dbReference>
<dbReference type="Pfam" id="PF00392">
    <property type="entry name" value="GntR"/>
    <property type="match status" value="1"/>
</dbReference>
<dbReference type="NCBIfam" id="TIGR03125">
    <property type="entry name" value="citrate_citG"/>
    <property type="match status" value="1"/>
</dbReference>
<keyword evidence="5" id="KW-0805">Transcription regulation</keyword>
<dbReference type="GO" id="GO:0003700">
    <property type="term" value="F:DNA-binding transcription factor activity"/>
    <property type="evidence" value="ECO:0007669"/>
    <property type="project" value="InterPro"/>
</dbReference>
<evidence type="ECO:0000313" key="13">
    <source>
        <dbReference type="Proteomes" id="UP000234239"/>
    </source>
</evidence>
<keyword evidence="3 8" id="KW-0547">Nucleotide-binding</keyword>
<sequence length="566" mass="64423">MAEKDRLVQYCRTESQKGGKTLSQIVYEGLRMVILDGTIPVGERINEKVYADSLNISRTPIREALRRAEEEGLVEYIPQHGYMVKNIKAEDVAEIYQLRKSLDTIATINAAKKMGDKEFKDLEGILNRGEAAYEGASLEGLTSSWKGFNEYIYEQAQMPRLQSIVSTLYEYLSRFRSLSINDRQRRRAALDDHWVIYHYMKEQRFDKLQEVIYKHLATSEKHIRLAVERESQQNNNLDVPEEELSLAEDFQLSPSQSVAVKSKDETLLLAQLAEQGVLREIMVWPKPGLVDPTNNGAHDDMTPKLFVESATALFPYFIQAAQLGYNDQRPQPLFQALRQAGVEAEKDMFQATGGVNTHKGIVFSMGIFLAATAAVMVTHGDIDLLKGPCPQSDKHPSLHAEKEKVLESIQTMIQNMTQGLITKDWANLDQKSQLTHGEKMYLEYGIKGIREEAEKGYPTLIMAGLNFLKAMRQNHPKTAEHRLLLYLMSRVEDTNVLKRGGIEAYHWLQLTSRQLLDQDLSDHDLIKELDRFNQACIYYNVSPGGAADLLAVALFLEKFMEKIIFK</sequence>
<keyword evidence="4 8" id="KW-0067">ATP-binding</keyword>
<dbReference type="PANTHER" id="PTHR30201">
    <property type="entry name" value="TRIPHOSPHORIBOSYL-DEPHOSPHO-COA SYNTHASE"/>
    <property type="match status" value="1"/>
</dbReference>
<dbReference type="SUPFAM" id="SSF48008">
    <property type="entry name" value="GntR ligand-binding domain-like"/>
    <property type="match status" value="1"/>
</dbReference>
<evidence type="ECO:0000256" key="6">
    <source>
        <dbReference type="ARBA" id="ARBA00023125"/>
    </source>
</evidence>
<dbReference type="EMBL" id="CP014160">
    <property type="protein sequence ID" value="AMB93414.1"/>
    <property type="molecule type" value="Genomic_DNA"/>
</dbReference>
<keyword evidence="6" id="KW-0238">DNA-binding</keyword>
<keyword evidence="2 8" id="KW-0808">Transferase</keyword>
<reference evidence="10 12" key="1">
    <citation type="journal article" date="2016" name="Genome Announc.">
        <title>Complete Genome Sequences of Aerococcus christensenii CCUG 28831T, Aerococcus sanguinicola CCUG 43001T, Aerococcus urinae CCUG 36881T, Aerococcus urinaeequi CCUG 28094T, Aerococcus urinaehominis CCUG 42038 BT, and Aerococcus viridans CCUG 4311T.</title>
        <authorList>
            <person name="Carkaci D."/>
            <person name="Dargis R."/>
            <person name="Nielsen X.C."/>
            <person name="Skovgaard O."/>
            <person name="Fuursted K."/>
            <person name="Christensen J.J."/>
        </authorList>
    </citation>
    <scope>NUCLEOTIDE SEQUENCE [LARGE SCALE GENOMIC DNA]</scope>
    <source>
        <strain evidence="10 12">CCUG43001</strain>
    </source>
</reference>
<evidence type="ECO:0000256" key="8">
    <source>
        <dbReference type="HAMAP-Rule" id="MF_00397"/>
    </source>
</evidence>
<evidence type="ECO:0000256" key="2">
    <source>
        <dbReference type="ARBA" id="ARBA00022679"/>
    </source>
</evidence>
<dbReference type="KEGG" id="asan:AWM72_00835"/>
<dbReference type="InterPro" id="IPR011711">
    <property type="entry name" value="GntR_C"/>
</dbReference>
<dbReference type="Gene3D" id="1.10.10.10">
    <property type="entry name" value="Winged helix-like DNA-binding domain superfamily/Winged helix DNA-binding domain"/>
    <property type="match status" value="1"/>
</dbReference>
<dbReference type="Gene3D" id="1.20.120.530">
    <property type="entry name" value="GntR ligand-binding domain-like"/>
    <property type="match status" value="1"/>
</dbReference>
<comment type="similarity">
    <text evidence="8">Belongs to the CitG/MdcB family.</text>
</comment>
<feature type="domain" description="HTH gntR-type" evidence="9">
    <location>
        <begin position="20"/>
        <end position="87"/>
    </location>
</feature>
<comment type="catalytic activity">
    <reaction evidence="1 8">
        <text>3'-dephospho-CoA + ATP = 2'-(5''-triphospho-alpha-D-ribosyl)-3'-dephospho-CoA + adenine</text>
        <dbReference type="Rhea" id="RHEA:15117"/>
        <dbReference type="ChEBI" id="CHEBI:16708"/>
        <dbReference type="ChEBI" id="CHEBI:30616"/>
        <dbReference type="ChEBI" id="CHEBI:57328"/>
        <dbReference type="ChEBI" id="CHEBI:61378"/>
        <dbReference type="EC" id="2.4.2.52"/>
    </reaction>
</comment>
<dbReference type="GeneID" id="92902617"/>
<dbReference type="InterPro" id="IPR002736">
    <property type="entry name" value="CitG"/>
</dbReference>
<dbReference type="SUPFAM" id="SSF46785">
    <property type="entry name" value="Winged helix' DNA-binding domain"/>
    <property type="match status" value="1"/>
</dbReference>
<dbReference type="SMART" id="SM00345">
    <property type="entry name" value="HTH_GNTR"/>
    <property type="match status" value="1"/>
</dbReference>
<name>A0A109RD86_9LACT</name>
<accession>A0A109RD86</accession>
<evidence type="ECO:0000256" key="7">
    <source>
        <dbReference type="ARBA" id="ARBA00023163"/>
    </source>
</evidence>
<dbReference type="InterPro" id="IPR008920">
    <property type="entry name" value="TF_FadR/GntR_C"/>
</dbReference>
<dbReference type="CDD" id="cd07377">
    <property type="entry name" value="WHTH_GntR"/>
    <property type="match status" value="1"/>
</dbReference>
<organism evidence="10 12">
    <name type="scientific">Aerococcus sanguinicola</name>
    <dbReference type="NCBI Taxonomy" id="119206"/>
    <lineage>
        <taxon>Bacteria</taxon>
        <taxon>Bacillati</taxon>
        <taxon>Bacillota</taxon>
        <taxon>Bacilli</taxon>
        <taxon>Lactobacillales</taxon>
        <taxon>Aerococcaceae</taxon>
        <taxon>Aerococcus</taxon>
    </lineage>
</organism>
<dbReference type="GO" id="GO:0046917">
    <property type="term" value="F:triphosphoribosyl-dephospho-CoA synthase activity"/>
    <property type="evidence" value="ECO:0007669"/>
    <property type="project" value="UniProtKB-UniRule"/>
</dbReference>
<evidence type="ECO:0000313" key="10">
    <source>
        <dbReference type="EMBL" id="AMB93414.1"/>
    </source>
</evidence>
<dbReference type="RefSeq" id="WP_067971799.1">
    <property type="nucleotide sequence ID" value="NZ_CAJHKM010000003.1"/>
</dbReference>
<dbReference type="HAMAP" id="MF_00397">
    <property type="entry name" value="CitG"/>
    <property type="match status" value="1"/>
</dbReference>
<gene>
    <name evidence="8 11" type="primary">citG</name>
    <name evidence="10" type="ORF">AWM72_00835</name>
    <name evidence="11" type="ORF">CYJ28_08760</name>
</gene>
<dbReference type="GO" id="GO:0003677">
    <property type="term" value="F:DNA binding"/>
    <property type="evidence" value="ECO:0007669"/>
    <property type="project" value="UniProtKB-KW"/>
</dbReference>